<comment type="caution">
    <text evidence="1">The sequence shown here is derived from an EMBL/GenBank/DDBJ whole genome shotgun (WGS) entry which is preliminary data.</text>
</comment>
<dbReference type="AlphaFoldDB" id="A0A0W0VYR0"/>
<dbReference type="PATRIC" id="fig|466.6.peg.2520"/>
<name>A0A0W0VYR0_9GAMM</name>
<keyword evidence="2" id="KW-1185">Reference proteome</keyword>
<evidence type="ECO:0000313" key="2">
    <source>
        <dbReference type="Proteomes" id="UP000054908"/>
    </source>
</evidence>
<gene>
    <name evidence="1" type="ORF">Lmac_2375</name>
</gene>
<evidence type="ECO:0008006" key="3">
    <source>
        <dbReference type="Google" id="ProtNLM"/>
    </source>
</evidence>
<dbReference type="EMBL" id="LNYL01000048">
    <property type="protein sequence ID" value="KTD24838.1"/>
    <property type="molecule type" value="Genomic_DNA"/>
</dbReference>
<accession>A0A0W0VYR0</accession>
<proteinExistence type="predicted"/>
<sequence>MPRIFNHYPSPSLFNLRHFRIAYALLPPIRNLITNSASHEALNIVSVACGTALEVASLELLARSRGTKVNYFGCDINRNDLRFNTRVLQQKSPSVKQTYISSNMANDPPISVISNAHGILWRHPEFLSDHEEMPKELILDMCQILWHVLDNKNEKAPLLITCYDPHEMMLVLEIVHQFCEDNLTYDLTIDRQHGRASWQNPTIDSEDLDPLFNLNHHDQCQLLITQCQLKKFVPNHETLLTVLAKAFHTLLPRIQTGSSNTLAPLLQHLKKPNLDLLREAVSYLNNQIREDTVPFMKREQLLMLLTAYYEQPKVCNSPPLKNLS</sequence>
<dbReference type="OrthoDB" id="5636082at2"/>
<organism evidence="1 2">
    <name type="scientific">Legionella maceachernii</name>
    <dbReference type="NCBI Taxonomy" id="466"/>
    <lineage>
        <taxon>Bacteria</taxon>
        <taxon>Pseudomonadati</taxon>
        <taxon>Pseudomonadota</taxon>
        <taxon>Gammaproteobacteria</taxon>
        <taxon>Legionellales</taxon>
        <taxon>Legionellaceae</taxon>
        <taxon>Legionella</taxon>
    </lineage>
</organism>
<evidence type="ECO:0000313" key="1">
    <source>
        <dbReference type="EMBL" id="KTD24838.1"/>
    </source>
</evidence>
<reference evidence="1 2" key="1">
    <citation type="submission" date="2015-11" db="EMBL/GenBank/DDBJ databases">
        <title>Genomic analysis of 38 Legionella species identifies large and diverse effector repertoires.</title>
        <authorList>
            <person name="Burstein D."/>
            <person name="Amaro F."/>
            <person name="Zusman T."/>
            <person name="Lifshitz Z."/>
            <person name="Cohen O."/>
            <person name="Gilbert J.A."/>
            <person name="Pupko T."/>
            <person name="Shuman H.A."/>
            <person name="Segal G."/>
        </authorList>
    </citation>
    <scope>NUCLEOTIDE SEQUENCE [LARGE SCALE GENOMIC DNA]</scope>
    <source>
        <strain evidence="1 2">PX-1-G2-E2</strain>
    </source>
</reference>
<dbReference type="RefSeq" id="WP_058453083.1">
    <property type="nucleotide sequence ID" value="NZ_CAAAIB010000016.1"/>
</dbReference>
<dbReference type="STRING" id="466.Lmac_2375"/>
<dbReference type="Proteomes" id="UP000054908">
    <property type="component" value="Unassembled WGS sequence"/>
</dbReference>
<protein>
    <recommendedName>
        <fullName evidence="3">Methyltransferase domain protein</fullName>
    </recommendedName>
</protein>